<comment type="caution">
    <text evidence="1">The sequence shown here is derived from an EMBL/GenBank/DDBJ whole genome shotgun (WGS) entry which is preliminary data.</text>
</comment>
<protein>
    <submittedName>
        <fullName evidence="1">Uncharacterized protein</fullName>
    </submittedName>
</protein>
<name>A0A7W9ZRY2_RHILE</name>
<dbReference type="Proteomes" id="UP000517187">
    <property type="component" value="Unassembled WGS sequence"/>
</dbReference>
<dbReference type="AlphaFoldDB" id="A0A7W9ZRY2"/>
<evidence type="ECO:0000313" key="1">
    <source>
        <dbReference type="EMBL" id="MBB6220429.1"/>
    </source>
</evidence>
<proteinExistence type="predicted"/>
<gene>
    <name evidence="1" type="ORF">GGE66_001378</name>
</gene>
<sequence>MAKCKRFFARKQDQLHPCRVPFREEIFMNAAPAADQSLRKIRLAPQPVMRASSTDAQP</sequence>
<organism evidence="1 2">
    <name type="scientific">Rhizobium leguminosarum</name>
    <dbReference type="NCBI Taxonomy" id="384"/>
    <lineage>
        <taxon>Bacteria</taxon>
        <taxon>Pseudomonadati</taxon>
        <taxon>Pseudomonadota</taxon>
        <taxon>Alphaproteobacteria</taxon>
        <taxon>Hyphomicrobiales</taxon>
        <taxon>Rhizobiaceae</taxon>
        <taxon>Rhizobium/Agrobacterium group</taxon>
        <taxon>Rhizobium</taxon>
    </lineage>
</organism>
<evidence type="ECO:0000313" key="2">
    <source>
        <dbReference type="Proteomes" id="UP000517187"/>
    </source>
</evidence>
<accession>A0A7W9ZRY2</accession>
<dbReference type="EMBL" id="JACIIJ010000002">
    <property type="protein sequence ID" value="MBB6220429.1"/>
    <property type="molecule type" value="Genomic_DNA"/>
</dbReference>
<reference evidence="1 2" key="1">
    <citation type="submission" date="2020-08" db="EMBL/GenBank/DDBJ databases">
        <title>Genomic Encyclopedia of Type Strains, Phase IV (KMG-V): Genome sequencing to study the core and pangenomes of soil and plant-associated prokaryotes.</title>
        <authorList>
            <person name="Whitman W."/>
        </authorList>
    </citation>
    <scope>NUCLEOTIDE SEQUENCE [LARGE SCALE GENOMIC DNA]</scope>
    <source>
        <strain evidence="1 2">SEMIA 4011</strain>
    </source>
</reference>